<dbReference type="GO" id="GO:0006355">
    <property type="term" value="P:regulation of DNA-templated transcription"/>
    <property type="evidence" value="ECO:0007669"/>
    <property type="project" value="InterPro"/>
</dbReference>
<reference evidence="1" key="1">
    <citation type="journal article" date="2015" name="Nature">
        <title>Complex archaea that bridge the gap between prokaryotes and eukaryotes.</title>
        <authorList>
            <person name="Spang A."/>
            <person name="Saw J.H."/>
            <person name="Jorgensen S.L."/>
            <person name="Zaremba-Niedzwiedzka K."/>
            <person name="Martijn J."/>
            <person name="Lind A.E."/>
            <person name="van Eijk R."/>
            <person name="Schleper C."/>
            <person name="Guy L."/>
            <person name="Ettema T.J."/>
        </authorList>
    </citation>
    <scope>NUCLEOTIDE SEQUENCE</scope>
</reference>
<evidence type="ECO:0000313" key="1">
    <source>
        <dbReference type="EMBL" id="KKN07592.1"/>
    </source>
</evidence>
<dbReference type="CDD" id="cd22231">
    <property type="entry name" value="RHH_NikR_HicB-like"/>
    <property type="match status" value="1"/>
</dbReference>
<dbReference type="InterPro" id="IPR010985">
    <property type="entry name" value="Ribbon_hlx_hlx"/>
</dbReference>
<dbReference type="SUPFAM" id="SSF47598">
    <property type="entry name" value="Ribbon-helix-helix"/>
    <property type="match status" value="1"/>
</dbReference>
<sequence length="51" mass="6304">MTYYRNVKLPDELIEEIKRIINNHKELGYRSHSEFIMEATRRRLEDIKKLI</sequence>
<dbReference type="InterPro" id="IPR013321">
    <property type="entry name" value="Arc_rbn_hlx_hlx"/>
</dbReference>
<protein>
    <recommendedName>
        <fullName evidence="2">Ribbon-helix-helix protein CopG domain-containing protein</fullName>
    </recommendedName>
</protein>
<name>A0A0F9N6U6_9ZZZZ</name>
<evidence type="ECO:0008006" key="2">
    <source>
        <dbReference type="Google" id="ProtNLM"/>
    </source>
</evidence>
<organism evidence="1">
    <name type="scientific">marine sediment metagenome</name>
    <dbReference type="NCBI Taxonomy" id="412755"/>
    <lineage>
        <taxon>unclassified sequences</taxon>
        <taxon>metagenomes</taxon>
        <taxon>ecological metagenomes</taxon>
    </lineage>
</organism>
<proteinExistence type="predicted"/>
<gene>
    <name evidence="1" type="ORF">LCGC14_1065380</name>
</gene>
<accession>A0A0F9N6U6</accession>
<dbReference type="EMBL" id="LAZR01004552">
    <property type="protein sequence ID" value="KKN07592.1"/>
    <property type="molecule type" value="Genomic_DNA"/>
</dbReference>
<comment type="caution">
    <text evidence="1">The sequence shown here is derived from an EMBL/GenBank/DDBJ whole genome shotgun (WGS) entry which is preliminary data.</text>
</comment>
<dbReference type="Gene3D" id="1.10.1220.10">
    <property type="entry name" value="Met repressor-like"/>
    <property type="match status" value="1"/>
</dbReference>
<dbReference type="AlphaFoldDB" id="A0A0F9N6U6"/>